<sequence>MAEIKIDEFLGDEGEHAELEGSEPPLLGGEIDAVDPFAATIAHQAAIYSPEVAREVANFLQVQAQHVEVQSKHVQTQTTLLHDEHHLRLTHLRNQISEETVRRLGIRLRVGFQIFLACVATAIGVFVAFMLHDAVLSRSVVIDAFEIAPNLATQVPSGKIVANGLLDNLSRIQAATRTSALRRSLSNAWTNDIAIEVPETGMSIGQLEQALKVRFGHDQHITGDVTLAENGAFALTVRGTGILAKTFTDESRNLDKLLTQASEYIYGQSQPGLWTNYLTNAGRNDDAIQFAQASYGKVEASERPYVLNSWGNAIAGKGGINGMKDALQLYRETVRLKPDYWGGYNNIIYALWIMGQEEAAVREGELMIKMAGGRPGRAQETMYQNYDQLLWDLNAVRTEAIADMESNDGVGIFASLAGSANLQVAQTETLLHDVESAQLRIKTTPIDQNNAADVAIAALAKALLAEENGELQQAALQWDEFSKEYTHPEVSTSNSFLMCYAAPVYEKVGQSSKADAALTGPLRVVGIDTFTDCLRFKGDVLDLRNDWTGAQAAYAQAIKLAPSVPSGYYSYGLAYLKHGDLPHAAEQLQLANQKGPNWADPLKAWGDVLLKQGKQSEALEKYQEAIKLAPKWTQLRQAHNAIAKAS</sequence>
<feature type="repeat" description="TPR" evidence="3">
    <location>
        <begin position="599"/>
        <end position="632"/>
    </location>
</feature>
<dbReference type="SUPFAM" id="SSF48452">
    <property type="entry name" value="TPR-like"/>
    <property type="match status" value="1"/>
</dbReference>
<dbReference type="PROSITE" id="PS50005">
    <property type="entry name" value="TPR"/>
    <property type="match status" value="1"/>
</dbReference>
<reference evidence="5 6" key="1">
    <citation type="submission" date="2019-03" db="EMBL/GenBank/DDBJ databases">
        <title>Sapientia aquatica gen. nov., sp. nov., isolated from a crater lake.</title>
        <authorList>
            <person name="Felfoldi T."/>
            <person name="Szabo A."/>
            <person name="Toth E."/>
            <person name="Schumann P."/>
            <person name="Keki Z."/>
            <person name="Marialigeti K."/>
            <person name="Mathe I."/>
        </authorList>
    </citation>
    <scope>NUCLEOTIDE SEQUENCE [LARGE SCALE GENOMIC DNA]</scope>
    <source>
        <strain evidence="5 6">SA-152</strain>
    </source>
</reference>
<evidence type="ECO:0000256" key="3">
    <source>
        <dbReference type="PROSITE-ProRule" id="PRU00339"/>
    </source>
</evidence>
<dbReference type="EMBL" id="SMYL01000015">
    <property type="protein sequence ID" value="TDK60660.1"/>
    <property type="molecule type" value="Genomic_DNA"/>
</dbReference>
<keyword evidence="1" id="KW-0677">Repeat</keyword>
<keyword evidence="4" id="KW-1133">Transmembrane helix</keyword>
<evidence type="ECO:0000256" key="1">
    <source>
        <dbReference type="ARBA" id="ARBA00022737"/>
    </source>
</evidence>
<dbReference type="OrthoDB" id="7210278at2"/>
<dbReference type="GO" id="GO:0006493">
    <property type="term" value="P:protein O-linked glycosylation"/>
    <property type="evidence" value="ECO:0007669"/>
    <property type="project" value="TreeGrafter"/>
</dbReference>
<accession>A0A4R5VS40</accession>
<evidence type="ECO:0000313" key="6">
    <source>
        <dbReference type="Proteomes" id="UP000294829"/>
    </source>
</evidence>
<dbReference type="InterPro" id="IPR019734">
    <property type="entry name" value="TPR_rpt"/>
</dbReference>
<dbReference type="GO" id="GO:0016757">
    <property type="term" value="F:glycosyltransferase activity"/>
    <property type="evidence" value="ECO:0007669"/>
    <property type="project" value="TreeGrafter"/>
</dbReference>
<proteinExistence type="predicted"/>
<dbReference type="Pfam" id="PF13432">
    <property type="entry name" value="TPR_16"/>
    <property type="match status" value="1"/>
</dbReference>
<feature type="transmembrane region" description="Helical" evidence="4">
    <location>
        <begin position="110"/>
        <end position="131"/>
    </location>
</feature>
<name>A0A4R5VS40_9BURK</name>
<evidence type="ECO:0000256" key="2">
    <source>
        <dbReference type="ARBA" id="ARBA00022803"/>
    </source>
</evidence>
<dbReference type="Proteomes" id="UP000294829">
    <property type="component" value="Unassembled WGS sequence"/>
</dbReference>
<dbReference type="AlphaFoldDB" id="A0A4R5VS40"/>
<dbReference type="PANTHER" id="PTHR44998">
    <property type="match status" value="1"/>
</dbReference>
<keyword evidence="2 3" id="KW-0802">TPR repeat</keyword>
<dbReference type="Gene3D" id="1.25.40.10">
    <property type="entry name" value="Tetratricopeptide repeat domain"/>
    <property type="match status" value="2"/>
</dbReference>
<keyword evidence="4" id="KW-0812">Transmembrane</keyword>
<keyword evidence="6" id="KW-1185">Reference proteome</keyword>
<comment type="caution">
    <text evidence="5">The sequence shown here is derived from an EMBL/GenBank/DDBJ whole genome shotgun (WGS) entry which is preliminary data.</text>
</comment>
<dbReference type="SMART" id="SM00028">
    <property type="entry name" value="TPR"/>
    <property type="match status" value="3"/>
</dbReference>
<keyword evidence="4" id="KW-0472">Membrane</keyword>
<dbReference type="PANTHER" id="PTHR44998:SF1">
    <property type="entry name" value="UDP-N-ACETYLGLUCOSAMINE--PEPTIDE N-ACETYLGLUCOSAMINYLTRANSFERASE 110 KDA SUBUNIT"/>
    <property type="match status" value="1"/>
</dbReference>
<gene>
    <name evidence="5" type="ORF">E2I14_17905</name>
</gene>
<dbReference type="InterPro" id="IPR013105">
    <property type="entry name" value="TPR_2"/>
</dbReference>
<dbReference type="RefSeq" id="WP_133331079.1">
    <property type="nucleotide sequence ID" value="NZ_SMYL01000015.1"/>
</dbReference>
<protein>
    <submittedName>
        <fullName evidence="5">Tetratricopeptide repeat protein</fullName>
    </submittedName>
</protein>
<dbReference type="Pfam" id="PF07719">
    <property type="entry name" value="TPR_2"/>
    <property type="match status" value="1"/>
</dbReference>
<evidence type="ECO:0000313" key="5">
    <source>
        <dbReference type="EMBL" id="TDK60660.1"/>
    </source>
</evidence>
<organism evidence="5 6">
    <name type="scientific">Sapientia aquatica</name>
    <dbReference type="NCBI Taxonomy" id="1549640"/>
    <lineage>
        <taxon>Bacteria</taxon>
        <taxon>Pseudomonadati</taxon>
        <taxon>Pseudomonadota</taxon>
        <taxon>Betaproteobacteria</taxon>
        <taxon>Burkholderiales</taxon>
        <taxon>Oxalobacteraceae</taxon>
        <taxon>Sapientia</taxon>
    </lineage>
</organism>
<dbReference type="InterPro" id="IPR011990">
    <property type="entry name" value="TPR-like_helical_dom_sf"/>
</dbReference>
<evidence type="ECO:0000256" key="4">
    <source>
        <dbReference type="SAM" id="Phobius"/>
    </source>
</evidence>